<feature type="compositionally biased region" description="Low complexity" evidence="5">
    <location>
        <begin position="151"/>
        <end position="183"/>
    </location>
</feature>
<feature type="domain" description="OmpA-like" evidence="7">
    <location>
        <begin position="667"/>
        <end position="792"/>
    </location>
</feature>
<feature type="compositionally biased region" description="Low complexity" evidence="5">
    <location>
        <begin position="193"/>
        <end position="228"/>
    </location>
</feature>
<keyword evidence="3" id="KW-0998">Cell outer membrane</keyword>
<feature type="compositionally biased region" description="Low complexity" evidence="5">
    <location>
        <begin position="116"/>
        <end position="139"/>
    </location>
</feature>
<reference evidence="8 9" key="1">
    <citation type="journal article" date="2018" name="Sci. Rep.">
        <title>Rhizobium tumorigenes sp. nov., a novel plant tumorigenic bacterium isolated from cane gall tumors on thornless blackberry.</title>
        <authorList>
            <person name="Kuzmanovi N."/>
            <person name="Smalla K."/>
            <person name="Gronow S."/>
            <person name="PuBawska J."/>
        </authorList>
    </citation>
    <scope>NUCLEOTIDE SEQUENCE [LARGE SCALE GENOMIC DNA]</scope>
    <source>
        <strain evidence="8 9">CCBAU 85046</strain>
    </source>
</reference>
<dbReference type="PANTHER" id="PTHR30329:SF21">
    <property type="entry name" value="LIPOPROTEIN YIAD-RELATED"/>
    <property type="match status" value="1"/>
</dbReference>
<sequence>MGNRSRLFASAAFPLLSLSLMFQPAGAALLQQGAANTVARQVAEGGSVEVAQQAAPDAGDAEQELLKKKKAEEGQAQPEKKPEKHEPAAEKPAAEPEAPKPPKQEAPKQEAPKPAPAAEPEAAPKPKAAAEPAAQPEAQPEVKKPHKQNAEEQAQPEAAPKPKAAAAEPQAAPAEPAPAAAPEGKPKKHQKPAEQAAEPAQTPAAKAAAEQPTATAAPAAEPAAPTQPDGQPKKHHKPAEQAAEPAQAEAPATVVPTAPAAPAQPAEKPVHKQPAEQVVPGTEKPPVPKTEGAKEPAKQQQGEQPAATPGTEKPAAPKTQAEGQPVAPAAPGEKPAAPADAAAPATPASGAAPAANAAQQAAPASTGGETVSPQELERRKKIAENPTAASAGTGPVILPVQNGAAVLDSDKDAARRGHHQRNGQEPQVPGQPAQAGQPLAPAGQGQADQGQAQNGQRPPAPANVRAPTSDADAQRAPGGNQAPAIKVEAITRDQGRRMDQRPNFDAPDGARIGDRQNDRVIINFGDDVFVRHDDTQRFTRDGERPTYEQLDRDRYRETIDRPDGDRIITVRNRYGDIIQRSRIDGRGREYVLFYSPELEDRPNQDDYYRDPGDDLPPMRLRIPLNQYIIDTSEDQNQDYYDFLRKPPVEPVERVYSLNEVRYSARIRDKVRRIDLDTITFATGSAEIPMVQAKTLRGIADAIGKVVKQDPTETFLIEGHTDAVGSDQSNLILSDQRAESVANVLTDVYGIPPENLATQGYGEQYLKVRTDGPEQENRRVTIRRVTALVRPVASKN</sequence>
<keyword evidence="6" id="KW-0732">Signal</keyword>
<feature type="compositionally biased region" description="Low complexity" evidence="5">
    <location>
        <begin position="325"/>
        <end position="364"/>
    </location>
</feature>
<evidence type="ECO:0000256" key="1">
    <source>
        <dbReference type="ARBA" id="ARBA00004442"/>
    </source>
</evidence>
<dbReference type="PANTHER" id="PTHR30329">
    <property type="entry name" value="STATOR ELEMENT OF FLAGELLAR MOTOR COMPLEX"/>
    <property type="match status" value="1"/>
</dbReference>
<evidence type="ECO:0000259" key="7">
    <source>
        <dbReference type="PROSITE" id="PS51123"/>
    </source>
</evidence>
<evidence type="ECO:0000313" key="8">
    <source>
        <dbReference type="EMBL" id="PZM13069.1"/>
    </source>
</evidence>
<dbReference type="PROSITE" id="PS51123">
    <property type="entry name" value="OMPA_2"/>
    <property type="match status" value="1"/>
</dbReference>
<dbReference type="CDD" id="cd07185">
    <property type="entry name" value="OmpA_C-like"/>
    <property type="match status" value="1"/>
</dbReference>
<comment type="caution">
    <text evidence="8">The sequence shown here is derived from an EMBL/GenBank/DDBJ whole genome shotgun (WGS) entry which is preliminary data.</text>
</comment>
<evidence type="ECO:0000256" key="2">
    <source>
        <dbReference type="ARBA" id="ARBA00023136"/>
    </source>
</evidence>
<dbReference type="PRINTS" id="PR01021">
    <property type="entry name" value="OMPADOMAIN"/>
</dbReference>
<comment type="subcellular location">
    <subcellularLocation>
        <location evidence="1">Cell outer membrane</location>
    </subcellularLocation>
</comment>
<name>A0A2W4CJH8_9HYPH</name>
<evidence type="ECO:0000256" key="5">
    <source>
        <dbReference type="SAM" id="MobiDB-lite"/>
    </source>
</evidence>
<feature type="compositionally biased region" description="Low complexity" evidence="5">
    <location>
        <begin position="423"/>
        <end position="456"/>
    </location>
</feature>
<keyword evidence="2 4" id="KW-0472">Membrane</keyword>
<evidence type="ECO:0000256" key="4">
    <source>
        <dbReference type="PROSITE-ProRule" id="PRU00473"/>
    </source>
</evidence>
<evidence type="ECO:0000313" key="9">
    <source>
        <dbReference type="Proteomes" id="UP000248925"/>
    </source>
</evidence>
<organism evidence="8 9">
    <name type="scientific">Rhizobium tubonense</name>
    <dbReference type="NCBI Taxonomy" id="484088"/>
    <lineage>
        <taxon>Bacteria</taxon>
        <taxon>Pseudomonadati</taxon>
        <taxon>Pseudomonadota</taxon>
        <taxon>Alphaproteobacteria</taxon>
        <taxon>Hyphomicrobiales</taxon>
        <taxon>Rhizobiaceae</taxon>
        <taxon>Rhizobium/Agrobacterium group</taxon>
        <taxon>Rhizobium</taxon>
    </lineage>
</organism>
<dbReference type="Proteomes" id="UP000248925">
    <property type="component" value="Unassembled WGS sequence"/>
</dbReference>
<dbReference type="EMBL" id="PCDP01000036">
    <property type="protein sequence ID" value="PZM13069.1"/>
    <property type="molecule type" value="Genomic_DNA"/>
</dbReference>
<dbReference type="GO" id="GO:0009279">
    <property type="term" value="C:cell outer membrane"/>
    <property type="evidence" value="ECO:0007669"/>
    <property type="project" value="UniProtKB-SubCell"/>
</dbReference>
<dbReference type="InterPro" id="IPR050330">
    <property type="entry name" value="Bact_OuterMem_StrucFunc"/>
</dbReference>
<dbReference type="Gene3D" id="3.30.1330.60">
    <property type="entry name" value="OmpA-like domain"/>
    <property type="match status" value="1"/>
</dbReference>
<dbReference type="SUPFAM" id="SSF103088">
    <property type="entry name" value="OmpA-like"/>
    <property type="match status" value="1"/>
</dbReference>
<feature type="compositionally biased region" description="Low complexity" evidence="5">
    <location>
        <begin position="240"/>
        <end position="267"/>
    </location>
</feature>
<feature type="signal peptide" evidence="6">
    <location>
        <begin position="1"/>
        <end position="27"/>
    </location>
</feature>
<evidence type="ECO:0000256" key="6">
    <source>
        <dbReference type="SAM" id="SignalP"/>
    </source>
</evidence>
<dbReference type="InterPro" id="IPR006665">
    <property type="entry name" value="OmpA-like"/>
</dbReference>
<dbReference type="InterPro" id="IPR006664">
    <property type="entry name" value="OMP_bac"/>
</dbReference>
<proteinExistence type="predicted"/>
<feature type="compositionally biased region" description="Basic and acidic residues" evidence="5">
    <location>
        <begin position="64"/>
        <end position="111"/>
    </location>
</feature>
<accession>A0A2W4CJH8</accession>
<protein>
    <recommendedName>
        <fullName evidence="7">OmpA-like domain-containing protein</fullName>
    </recommendedName>
</protein>
<dbReference type="Pfam" id="PF00691">
    <property type="entry name" value="OmpA"/>
    <property type="match status" value="1"/>
</dbReference>
<dbReference type="OrthoDB" id="9792021at2"/>
<dbReference type="InterPro" id="IPR036737">
    <property type="entry name" value="OmpA-like_sf"/>
</dbReference>
<evidence type="ECO:0000256" key="3">
    <source>
        <dbReference type="ARBA" id="ARBA00023237"/>
    </source>
</evidence>
<gene>
    <name evidence="8" type="ORF">CPY51_16290</name>
</gene>
<dbReference type="AlphaFoldDB" id="A0A2W4CJH8"/>
<dbReference type="RefSeq" id="WP_111161264.1">
    <property type="nucleotide sequence ID" value="NZ_PCDP01000036.1"/>
</dbReference>
<keyword evidence="9" id="KW-1185">Reference proteome</keyword>
<feature type="region of interest" description="Disordered" evidence="5">
    <location>
        <begin position="50"/>
        <end position="483"/>
    </location>
</feature>
<feature type="chain" id="PRO_5016034041" description="OmpA-like domain-containing protein" evidence="6">
    <location>
        <begin position="28"/>
        <end position="795"/>
    </location>
</feature>